<keyword evidence="2" id="KW-1185">Reference proteome</keyword>
<sequence>MLHVIIRVDASTIIGSGHLMRCLTLAQRLRRMGHDVCFFMRAHEGSMEAVVVRQGFSYRMLPTPTHYAGAGYASWLGVKQFEDAADTIAVMGEKGCDLLVVDHYALDHTWEEALRPHVKRIFVIDDLADRVHHCDFLLDANLGAERDGKYAGLLPADCRAFLGISYLLLRQEFYDARHVVEVESESSSSDMTVFVCFGGSDPTNETLRALRILASLPQRFNVHVVVGASNPHRGEVEAFCKMHRWHVYCQIDYVARLMCASDCAIGAGGTMTWERCYLGLPSLVVAVAENQREDAVLHDSMGIIVYAGYFEDITDEEYAKKIVSFLLDEPRRMAVRTAGKSIFGKEQVEMMLREVTASAETWKI</sequence>
<name>A0ABV3X4S0_9FIRM</name>
<dbReference type="GO" id="GO:0016787">
    <property type="term" value="F:hydrolase activity"/>
    <property type="evidence" value="ECO:0007669"/>
    <property type="project" value="UniProtKB-KW"/>
</dbReference>
<dbReference type="PANTHER" id="PTHR21015">
    <property type="entry name" value="UDP-N-ACETYLGLUCOSAMINE--N-ACETYLMURAMYL-(PENTAPEPTIDE) PYROPHOSPHORYL-UNDECAPRENOL N-ACETYLGLUCOSAMINE TRANSFERASE 1"/>
    <property type="match status" value="1"/>
</dbReference>
<keyword evidence="1" id="KW-0378">Hydrolase</keyword>
<reference evidence="1 2" key="1">
    <citation type="submission" date="2023-04" db="EMBL/GenBank/DDBJ databases">
        <title>Genome Sequence of Selenomonas sputigena ATCC 33150.</title>
        <authorList>
            <person name="Miller D.P."/>
            <person name="Anvari S."/>
            <person name="Polson S.W."/>
            <person name="Macdonald M."/>
            <person name="Mcdowell J.V."/>
        </authorList>
    </citation>
    <scope>NUCLEOTIDE SEQUENCE [LARGE SCALE GENOMIC DNA]</scope>
    <source>
        <strain evidence="1 2">ATCC 33150</strain>
    </source>
</reference>
<dbReference type="PANTHER" id="PTHR21015:SF22">
    <property type="entry name" value="GLYCOSYLTRANSFERASE"/>
    <property type="match status" value="1"/>
</dbReference>
<dbReference type="EMBL" id="JARVLH010000003">
    <property type="protein sequence ID" value="MEX5285191.1"/>
    <property type="molecule type" value="Genomic_DNA"/>
</dbReference>
<dbReference type="Proteomes" id="UP001559623">
    <property type="component" value="Unassembled WGS sequence"/>
</dbReference>
<dbReference type="Gene3D" id="3.40.50.2000">
    <property type="entry name" value="Glycogen Phosphorylase B"/>
    <property type="match status" value="1"/>
</dbReference>
<accession>A0ABV3X4S0</accession>
<dbReference type="EC" id="3.6.1.57" evidence="1"/>
<dbReference type="RefSeq" id="WP_368846919.1">
    <property type="nucleotide sequence ID" value="NZ_CP194411.1"/>
</dbReference>
<evidence type="ECO:0000313" key="2">
    <source>
        <dbReference type="Proteomes" id="UP001559623"/>
    </source>
</evidence>
<organism evidence="1 2">
    <name type="scientific">Selenomonas sputigena</name>
    <dbReference type="NCBI Taxonomy" id="69823"/>
    <lineage>
        <taxon>Bacteria</taxon>
        <taxon>Bacillati</taxon>
        <taxon>Bacillota</taxon>
        <taxon>Negativicutes</taxon>
        <taxon>Selenomonadales</taxon>
        <taxon>Selenomonadaceae</taxon>
        <taxon>Selenomonas</taxon>
    </lineage>
</organism>
<dbReference type="Gene3D" id="3.40.50.11190">
    <property type="match status" value="1"/>
</dbReference>
<evidence type="ECO:0000313" key="1">
    <source>
        <dbReference type="EMBL" id="MEX5285191.1"/>
    </source>
</evidence>
<dbReference type="InterPro" id="IPR020023">
    <property type="entry name" value="PseG"/>
</dbReference>
<proteinExistence type="predicted"/>
<protein>
    <submittedName>
        <fullName evidence="1">UDP-2,4-diacetamido-2,4, 6-trideoxy-beta-L-altropyranose hydrolase</fullName>
        <ecNumber evidence="1">3.6.1.57</ecNumber>
    </submittedName>
</protein>
<gene>
    <name evidence="1" type="primary">pseG</name>
    <name evidence="1" type="ORF">QCO44_06000</name>
</gene>
<comment type="caution">
    <text evidence="1">The sequence shown here is derived from an EMBL/GenBank/DDBJ whole genome shotgun (WGS) entry which is preliminary data.</text>
</comment>
<dbReference type="SUPFAM" id="SSF53756">
    <property type="entry name" value="UDP-Glycosyltransferase/glycogen phosphorylase"/>
    <property type="match status" value="1"/>
</dbReference>
<dbReference type="NCBIfam" id="TIGR03590">
    <property type="entry name" value="PseG"/>
    <property type="match status" value="1"/>
</dbReference>